<dbReference type="SMART" id="SM00331">
    <property type="entry name" value="PP2C_SIG"/>
    <property type="match status" value="1"/>
</dbReference>
<dbReference type="Gene3D" id="3.30.565.10">
    <property type="entry name" value="Histidine kinase-like ATPase, C-terminal domain"/>
    <property type="match status" value="1"/>
</dbReference>
<dbReference type="InterPro" id="IPR036890">
    <property type="entry name" value="HATPase_C_sf"/>
</dbReference>
<dbReference type="Gene3D" id="3.60.40.10">
    <property type="entry name" value="PPM-type phosphatase domain"/>
    <property type="match status" value="1"/>
</dbReference>
<dbReference type="InterPro" id="IPR036457">
    <property type="entry name" value="PPM-type-like_dom_sf"/>
</dbReference>
<dbReference type="CDD" id="cd16934">
    <property type="entry name" value="HATPase_RsbT-like"/>
    <property type="match status" value="1"/>
</dbReference>
<dbReference type="Proteomes" id="UP001596091">
    <property type="component" value="Unassembled WGS sequence"/>
</dbReference>
<dbReference type="PANTHER" id="PTHR35801">
    <property type="entry name" value="PHOSPHOSERINE PHOSPHATASE RSBX"/>
    <property type="match status" value="1"/>
</dbReference>
<gene>
    <name evidence="2" type="ORF">ACFPT7_15205</name>
</gene>
<dbReference type="EMBL" id="JBHSPH010000005">
    <property type="protein sequence ID" value="MFC5863654.1"/>
    <property type="molecule type" value="Genomic_DNA"/>
</dbReference>
<organism evidence="2 3">
    <name type="scientific">Acidicapsa dinghuensis</name>
    <dbReference type="NCBI Taxonomy" id="2218256"/>
    <lineage>
        <taxon>Bacteria</taxon>
        <taxon>Pseudomonadati</taxon>
        <taxon>Acidobacteriota</taxon>
        <taxon>Terriglobia</taxon>
        <taxon>Terriglobales</taxon>
        <taxon>Acidobacteriaceae</taxon>
        <taxon>Acidicapsa</taxon>
    </lineage>
</organism>
<dbReference type="InterPro" id="IPR001932">
    <property type="entry name" value="PPM-type_phosphatase-like_dom"/>
</dbReference>
<evidence type="ECO:0000313" key="3">
    <source>
        <dbReference type="Proteomes" id="UP001596091"/>
    </source>
</evidence>
<evidence type="ECO:0000259" key="1">
    <source>
        <dbReference type="SMART" id="SM00331"/>
    </source>
</evidence>
<dbReference type="Pfam" id="PF13581">
    <property type="entry name" value="HATPase_c_2"/>
    <property type="match status" value="1"/>
</dbReference>
<reference evidence="3" key="1">
    <citation type="journal article" date="2019" name="Int. J. Syst. Evol. Microbiol.">
        <title>The Global Catalogue of Microorganisms (GCM) 10K type strain sequencing project: providing services to taxonomists for standard genome sequencing and annotation.</title>
        <authorList>
            <consortium name="The Broad Institute Genomics Platform"/>
            <consortium name="The Broad Institute Genome Sequencing Center for Infectious Disease"/>
            <person name="Wu L."/>
            <person name="Ma J."/>
        </authorList>
    </citation>
    <scope>NUCLEOTIDE SEQUENCE [LARGE SCALE GENOMIC DNA]</scope>
    <source>
        <strain evidence="3">JCM 4087</strain>
    </source>
</reference>
<sequence>MTDRSSVGEARRIAMVAAQSLGFSESRRSDIGIVATEAANNIILHARSGEFLICPSQSKDGAYLDLLALDHGPGIHNIPRALEDGFSTVGTAGQGLGAIQRLSDDFSLYSLPDRGTVFWSRFRETASLDPRPYGAVSIPMKGESACGDAFLTLPSKSRSLYMVVDGLGHGQYAAEAAEEAVSTVRAYAEESVTEIITRTHDALKKTRGAAMTVVSVDHERQVLTCSGVGNISSSILGGTVSRNMVTQNGTLGAVLPHIHEYSYPVDDRSMLLMCSDGITSKYTVSNYPGLQSRHPQLITGVLYRDFSRHRDDATVLLAPLGGDRG</sequence>
<dbReference type="InterPro" id="IPR039248">
    <property type="entry name" value="Ptase_RsbX"/>
</dbReference>
<dbReference type="SUPFAM" id="SSF81606">
    <property type="entry name" value="PP2C-like"/>
    <property type="match status" value="1"/>
</dbReference>
<evidence type="ECO:0000313" key="2">
    <source>
        <dbReference type="EMBL" id="MFC5863654.1"/>
    </source>
</evidence>
<dbReference type="InterPro" id="IPR003594">
    <property type="entry name" value="HATPase_dom"/>
</dbReference>
<dbReference type="Pfam" id="PF07228">
    <property type="entry name" value="SpoIIE"/>
    <property type="match status" value="1"/>
</dbReference>
<keyword evidence="3" id="KW-1185">Reference proteome</keyword>
<feature type="domain" description="PPM-type phosphatase" evidence="1">
    <location>
        <begin position="131"/>
        <end position="320"/>
    </location>
</feature>
<comment type="caution">
    <text evidence="2">The sequence shown here is derived from an EMBL/GenBank/DDBJ whole genome shotgun (WGS) entry which is preliminary data.</text>
</comment>
<accession>A0ABW1EI63</accession>
<proteinExistence type="predicted"/>
<dbReference type="RefSeq" id="WP_263340010.1">
    <property type="nucleotide sequence ID" value="NZ_JAGSYH010000005.1"/>
</dbReference>
<dbReference type="PANTHER" id="PTHR35801:SF1">
    <property type="entry name" value="PHOSPHOSERINE PHOSPHATASE RSBX"/>
    <property type="match status" value="1"/>
</dbReference>
<name>A0ABW1EI63_9BACT</name>
<protein>
    <submittedName>
        <fullName evidence="2">SpoIIE family protein phosphatase</fullName>
    </submittedName>
</protein>
<dbReference type="SUPFAM" id="SSF55874">
    <property type="entry name" value="ATPase domain of HSP90 chaperone/DNA topoisomerase II/histidine kinase"/>
    <property type="match status" value="1"/>
</dbReference>